<keyword evidence="1" id="KW-0614">Plasmid</keyword>
<name>A0AAU9CYK7_9BACT</name>
<dbReference type="Proteomes" id="UP001348817">
    <property type="component" value="Plasmid pFA1"/>
</dbReference>
<dbReference type="AlphaFoldDB" id="A0AAU9CYK7"/>
<reference evidence="1 2" key="1">
    <citation type="submission" date="2021-12" db="EMBL/GenBank/DDBJ databases">
        <title>Genome sequencing of bacteria with rrn-lacking chromosome and rrn-plasmid.</title>
        <authorList>
            <person name="Anda M."/>
            <person name="Iwasaki W."/>
        </authorList>
    </citation>
    <scope>NUCLEOTIDE SEQUENCE [LARGE SCALE GENOMIC DNA]</scope>
    <source>
        <strain evidence="1 2">DSM 100852</strain>
        <plasmid evidence="1 2">pFA1</plasmid>
    </source>
</reference>
<sequence>MVIRKKGNAIPLSVEQMRKAPCLEVITREYEEKLYGIECRPQNGVDDEAIANVHIEALREKYEIDKWEILRK</sequence>
<evidence type="ECO:0000313" key="1">
    <source>
        <dbReference type="EMBL" id="BDD11589.1"/>
    </source>
</evidence>
<organism evidence="1 2">
    <name type="scientific">Fulvitalea axinellae</name>
    <dbReference type="NCBI Taxonomy" id="1182444"/>
    <lineage>
        <taxon>Bacteria</taxon>
        <taxon>Pseudomonadati</taxon>
        <taxon>Bacteroidota</taxon>
        <taxon>Cytophagia</taxon>
        <taxon>Cytophagales</taxon>
        <taxon>Persicobacteraceae</taxon>
        <taxon>Fulvitalea</taxon>
    </lineage>
</organism>
<dbReference type="KEGG" id="fax:FUAX_40210"/>
<dbReference type="EMBL" id="AP025315">
    <property type="protein sequence ID" value="BDD11589.1"/>
    <property type="molecule type" value="Genomic_DNA"/>
</dbReference>
<accession>A0AAU9CYK7</accession>
<evidence type="ECO:0000313" key="2">
    <source>
        <dbReference type="Proteomes" id="UP001348817"/>
    </source>
</evidence>
<gene>
    <name evidence="1" type="ORF">FUAX_40210</name>
</gene>
<geneLocation type="plasmid" evidence="1 2">
    <name>pFA1</name>
</geneLocation>
<protein>
    <submittedName>
        <fullName evidence="1">Uncharacterized protein</fullName>
    </submittedName>
</protein>
<proteinExistence type="predicted"/>
<keyword evidence="2" id="KW-1185">Reference proteome</keyword>